<feature type="chain" id="PRO_5009258432" description="Calcium-binding protein" evidence="1">
    <location>
        <begin position="28"/>
        <end position="373"/>
    </location>
</feature>
<name>A0A1H1R4C4_9ACTN</name>
<evidence type="ECO:0000256" key="1">
    <source>
        <dbReference type="SAM" id="SignalP"/>
    </source>
</evidence>
<sequence>MKSVRAVALLAAGTVAGCLLLAPPANAEYYDTKVTSTTINNDKPIVMGTSGSIARTVPVTVEATEDSGGLGWVDAHLRSVGGPFFKYLEGPTNYNMTCVTRTSTTLTCTGTAVIHLYDLSNSSAGRPVQLRMSGYTYDGLQYNLYSDPADDVLLLKETRLATANATPEPVRKNGTLTVTGRLTQPNWNSTDLDGNAISVGYGGQPVRLQFRKAGATSYATVKTITSATDGTLKTTVAATTSGAWRWSFGGGSTTAASVSAGDNVTLYKVAKVSVNASPEPVAKGGKLTVTGRLTRATTDEATTFVGYASQPVQMQFRKAGSSTYVTVKTVYTDANGYLKTTATAGATGYWRWSYAGSSTVASVSAAGDYVALK</sequence>
<organism evidence="2 3">
    <name type="scientific">Actinopolymorpha singaporensis</name>
    <dbReference type="NCBI Taxonomy" id="117157"/>
    <lineage>
        <taxon>Bacteria</taxon>
        <taxon>Bacillati</taxon>
        <taxon>Actinomycetota</taxon>
        <taxon>Actinomycetes</taxon>
        <taxon>Propionibacteriales</taxon>
        <taxon>Actinopolymorphaceae</taxon>
        <taxon>Actinopolymorpha</taxon>
    </lineage>
</organism>
<dbReference type="PROSITE" id="PS51257">
    <property type="entry name" value="PROKAR_LIPOPROTEIN"/>
    <property type="match status" value="1"/>
</dbReference>
<dbReference type="EMBL" id="LT629732">
    <property type="protein sequence ID" value="SDS30573.1"/>
    <property type="molecule type" value="Genomic_DNA"/>
</dbReference>
<proteinExistence type="predicted"/>
<dbReference type="Proteomes" id="UP000198983">
    <property type="component" value="Chromosome I"/>
</dbReference>
<feature type="signal peptide" evidence="1">
    <location>
        <begin position="1"/>
        <end position="27"/>
    </location>
</feature>
<dbReference type="AlphaFoldDB" id="A0A1H1R4C4"/>
<accession>A0A1H1R4C4</accession>
<keyword evidence="1" id="KW-0732">Signal</keyword>
<evidence type="ECO:0000313" key="2">
    <source>
        <dbReference type="EMBL" id="SDS30573.1"/>
    </source>
</evidence>
<gene>
    <name evidence="2" type="ORF">SAMN04489717_2270</name>
</gene>
<protein>
    <recommendedName>
        <fullName evidence="4">Calcium-binding protein</fullName>
    </recommendedName>
</protein>
<evidence type="ECO:0000313" key="3">
    <source>
        <dbReference type="Proteomes" id="UP000198983"/>
    </source>
</evidence>
<keyword evidence="3" id="KW-1185">Reference proteome</keyword>
<evidence type="ECO:0008006" key="4">
    <source>
        <dbReference type="Google" id="ProtNLM"/>
    </source>
</evidence>
<reference evidence="2 3" key="1">
    <citation type="submission" date="2016-10" db="EMBL/GenBank/DDBJ databases">
        <authorList>
            <person name="de Groot N.N."/>
        </authorList>
    </citation>
    <scope>NUCLEOTIDE SEQUENCE [LARGE SCALE GENOMIC DNA]</scope>
    <source>
        <strain evidence="2 3">DSM 22024</strain>
    </source>
</reference>